<organism evidence="1 2">
    <name type="scientific">Amantichitinum ursilacus</name>
    <dbReference type="NCBI Taxonomy" id="857265"/>
    <lineage>
        <taxon>Bacteria</taxon>
        <taxon>Pseudomonadati</taxon>
        <taxon>Pseudomonadota</taxon>
        <taxon>Betaproteobacteria</taxon>
        <taxon>Neisseriales</taxon>
        <taxon>Chitinibacteraceae</taxon>
        <taxon>Amantichitinum</taxon>
    </lineage>
</organism>
<evidence type="ECO:0000313" key="1">
    <source>
        <dbReference type="EMBL" id="KPC49110.1"/>
    </source>
</evidence>
<dbReference type="PATRIC" id="fig|857265.3.peg.4372"/>
<dbReference type="EMBL" id="LAQT01000038">
    <property type="protein sequence ID" value="KPC49110.1"/>
    <property type="molecule type" value="Genomic_DNA"/>
</dbReference>
<accession>A0A0N0XFR5</accession>
<dbReference type="Pfam" id="PF09996">
    <property type="entry name" value="DUF2237"/>
    <property type="match status" value="1"/>
</dbReference>
<evidence type="ECO:0000313" key="2">
    <source>
        <dbReference type="Proteomes" id="UP000037939"/>
    </source>
</evidence>
<dbReference type="AlphaFoldDB" id="A0A0N0XFR5"/>
<name>A0A0N0XFR5_9NEIS</name>
<dbReference type="Gene3D" id="3.30.56.110">
    <property type="entry name" value="Protein of unknown function DUF2237"/>
    <property type="match status" value="1"/>
</dbReference>
<reference evidence="1 2" key="1">
    <citation type="submission" date="2015-07" db="EMBL/GenBank/DDBJ databases">
        <title>Draft genome sequence of the Amantichitinum ursilacus IGB-41, a new chitin-degrading bacterium.</title>
        <authorList>
            <person name="Kirstahler P."/>
            <person name="Guenther M."/>
            <person name="Grumaz C."/>
            <person name="Rupp S."/>
            <person name="Zibek S."/>
            <person name="Sohn K."/>
        </authorList>
    </citation>
    <scope>NUCLEOTIDE SEQUENCE [LARGE SCALE GENOMIC DNA]</scope>
    <source>
        <strain evidence="1 2">IGB-41</strain>
    </source>
</reference>
<dbReference type="PANTHER" id="PTHR37466:SF1">
    <property type="entry name" value="SLR1628 PROTEIN"/>
    <property type="match status" value="1"/>
</dbReference>
<dbReference type="STRING" id="857265.WG78_21360"/>
<proteinExistence type="predicted"/>
<evidence type="ECO:0008006" key="3">
    <source>
        <dbReference type="Google" id="ProtNLM"/>
    </source>
</evidence>
<protein>
    <recommendedName>
        <fullName evidence="3">DUF2237 domain-containing protein</fullName>
    </recommendedName>
</protein>
<gene>
    <name evidence="1" type="ORF">WG78_21360</name>
</gene>
<dbReference type="Proteomes" id="UP000037939">
    <property type="component" value="Unassembled WGS sequence"/>
</dbReference>
<dbReference type="RefSeq" id="WP_053939843.1">
    <property type="nucleotide sequence ID" value="NZ_LAQT01000038.1"/>
</dbReference>
<keyword evidence="2" id="KW-1185">Reference proteome</keyword>
<dbReference type="OrthoDB" id="9792525at2"/>
<sequence length="126" mass="13685">MPHPTDLNVLGQPLIACSMDPLTGFMRDGCCSQHPEDQGQHTVCAEMTADFLKFSRQRGNDLSTPRPEWGFAGLKPGDRWCLCAPRWVEALVAGAAPGIVLASTNESILDDVSLETLVAHAVDRPR</sequence>
<dbReference type="PANTHER" id="PTHR37466">
    <property type="entry name" value="SLR1628 PROTEIN"/>
    <property type="match status" value="1"/>
</dbReference>
<dbReference type="InterPro" id="IPR018714">
    <property type="entry name" value="DUF2237"/>
</dbReference>
<comment type="caution">
    <text evidence="1">The sequence shown here is derived from an EMBL/GenBank/DDBJ whole genome shotgun (WGS) entry which is preliminary data.</text>
</comment>